<dbReference type="Proteomes" id="UP001234297">
    <property type="component" value="Chromosome 2"/>
</dbReference>
<proteinExistence type="predicted"/>
<reference evidence="1 2" key="1">
    <citation type="journal article" date="2022" name="Hortic Res">
        <title>A haplotype resolved chromosomal level avocado genome allows analysis of novel avocado genes.</title>
        <authorList>
            <person name="Nath O."/>
            <person name="Fletcher S.J."/>
            <person name="Hayward A."/>
            <person name="Shaw L.M."/>
            <person name="Masouleh A.K."/>
            <person name="Furtado A."/>
            <person name="Henry R.J."/>
            <person name="Mitter N."/>
        </authorList>
    </citation>
    <scope>NUCLEOTIDE SEQUENCE [LARGE SCALE GENOMIC DNA]</scope>
    <source>
        <strain evidence="2">cv. Hass</strain>
    </source>
</reference>
<sequence length="86" mass="9710">MLELLIRDQWMFLNLEEHPSEVSVLFLCSLDYLSRLGIGFPHGFLPNPMGVTVPWISHIGSPQQRLGTTFSIAPWMSAPNHHQVGL</sequence>
<evidence type="ECO:0000313" key="2">
    <source>
        <dbReference type="Proteomes" id="UP001234297"/>
    </source>
</evidence>
<organism evidence="1 2">
    <name type="scientific">Persea americana</name>
    <name type="common">Avocado</name>
    <dbReference type="NCBI Taxonomy" id="3435"/>
    <lineage>
        <taxon>Eukaryota</taxon>
        <taxon>Viridiplantae</taxon>
        <taxon>Streptophyta</taxon>
        <taxon>Embryophyta</taxon>
        <taxon>Tracheophyta</taxon>
        <taxon>Spermatophyta</taxon>
        <taxon>Magnoliopsida</taxon>
        <taxon>Magnoliidae</taxon>
        <taxon>Laurales</taxon>
        <taxon>Lauraceae</taxon>
        <taxon>Persea</taxon>
    </lineage>
</organism>
<dbReference type="EMBL" id="CM056810">
    <property type="protein sequence ID" value="KAJ8646795.1"/>
    <property type="molecule type" value="Genomic_DNA"/>
</dbReference>
<comment type="caution">
    <text evidence="1">The sequence shown here is derived from an EMBL/GenBank/DDBJ whole genome shotgun (WGS) entry which is preliminary data.</text>
</comment>
<gene>
    <name evidence="1" type="ORF">MRB53_008543</name>
</gene>
<accession>A0ACC2MM56</accession>
<name>A0ACC2MM56_PERAE</name>
<protein>
    <submittedName>
        <fullName evidence="1">Uncharacterized protein</fullName>
    </submittedName>
</protein>
<evidence type="ECO:0000313" key="1">
    <source>
        <dbReference type="EMBL" id="KAJ8646795.1"/>
    </source>
</evidence>
<keyword evidence="2" id="KW-1185">Reference proteome</keyword>